<evidence type="ECO:0000313" key="2">
    <source>
        <dbReference type="Proteomes" id="UP000887572"/>
    </source>
</evidence>
<name>A0A914H8S4_GLORO</name>
<evidence type="ECO:0000313" key="3">
    <source>
        <dbReference type="WBParaSite" id="Gr19_v10_g14807.t1"/>
    </source>
</evidence>
<dbReference type="AlphaFoldDB" id="A0A914H8S4"/>
<keyword evidence="1" id="KW-0732">Signal</keyword>
<feature type="chain" id="PRO_5037551039" evidence="1">
    <location>
        <begin position="25"/>
        <end position="91"/>
    </location>
</feature>
<keyword evidence="2" id="KW-1185">Reference proteome</keyword>
<feature type="signal peptide" evidence="1">
    <location>
        <begin position="1"/>
        <end position="24"/>
    </location>
</feature>
<evidence type="ECO:0000256" key="1">
    <source>
        <dbReference type="SAM" id="SignalP"/>
    </source>
</evidence>
<protein>
    <submittedName>
        <fullName evidence="3">Uncharacterized protein</fullName>
    </submittedName>
</protein>
<reference evidence="3" key="1">
    <citation type="submission" date="2022-11" db="UniProtKB">
        <authorList>
            <consortium name="WormBaseParasite"/>
        </authorList>
    </citation>
    <scope>IDENTIFICATION</scope>
</reference>
<dbReference type="Proteomes" id="UP000887572">
    <property type="component" value="Unplaced"/>
</dbReference>
<proteinExistence type="predicted"/>
<sequence length="91" mass="10511">MVPKHFDKIFFICILSSLVPLAHGEGKESPEEEKERIEWIEGKINEYDQHPWPEAQRLKALRFKIVSDGNGYTAAGETAIDYTTLFPEFKK</sequence>
<accession>A0A914H8S4</accession>
<dbReference type="WBParaSite" id="Gr19_v10_g14807.t1">
    <property type="protein sequence ID" value="Gr19_v10_g14807.t1"/>
    <property type="gene ID" value="Gr19_v10_g14807"/>
</dbReference>
<organism evidence="2 3">
    <name type="scientific">Globodera rostochiensis</name>
    <name type="common">Golden nematode worm</name>
    <name type="synonym">Heterodera rostochiensis</name>
    <dbReference type="NCBI Taxonomy" id="31243"/>
    <lineage>
        <taxon>Eukaryota</taxon>
        <taxon>Metazoa</taxon>
        <taxon>Ecdysozoa</taxon>
        <taxon>Nematoda</taxon>
        <taxon>Chromadorea</taxon>
        <taxon>Rhabditida</taxon>
        <taxon>Tylenchina</taxon>
        <taxon>Tylenchomorpha</taxon>
        <taxon>Tylenchoidea</taxon>
        <taxon>Heteroderidae</taxon>
        <taxon>Heteroderinae</taxon>
        <taxon>Globodera</taxon>
    </lineage>
</organism>